<evidence type="ECO:0000259" key="3">
    <source>
        <dbReference type="PROSITE" id="PS50110"/>
    </source>
</evidence>
<dbReference type="Pfam" id="PF00072">
    <property type="entry name" value="Response_reg"/>
    <property type="match status" value="2"/>
</dbReference>
<name>A0A837IB70_9BACT</name>
<dbReference type="GO" id="GO:0000160">
    <property type="term" value="P:phosphorelay signal transduction system"/>
    <property type="evidence" value="ECO:0007669"/>
    <property type="project" value="InterPro"/>
</dbReference>
<dbReference type="CDD" id="cd17574">
    <property type="entry name" value="REC_OmpR"/>
    <property type="match status" value="1"/>
</dbReference>
<organism evidence="4 5">
    <name type="scientific">Candidatus Nomurabacteria bacterium GW2011_GWB1_44_12</name>
    <dbReference type="NCBI Taxonomy" id="1618748"/>
    <lineage>
        <taxon>Bacteria</taxon>
        <taxon>Candidatus Nomuraibacteriota</taxon>
    </lineage>
</organism>
<reference evidence="4 5" key="1">
    <citation type="journal article" date="2015" name="Nature">
        <title>rRNA introns, odd ribosomes, and small enigmatic genomes across a large radiation of phyla.</title>
        <authorList>
            <person name="Brown C.T."/>
            <person name="Hug L.A."/>
            <person name="Thomas B.C."/>
            <person name="Sharon I."/>
            <person name="Castelle C.J."/>
            <person name="Singh A."/>
            <person name="Wilkins M.J."/>
            <person name="Williams K.H."/>
            <person name="Banfield J.F."/>
        </authorList>
    </citation>
    <scope>NUCLEOTIDE SEQUENCE [LARGE SCALE GENOMIC DNA]</scope>
</reference>
<comment type="caution">
    <text evidence="4">The sequence shown here is derived from an EMBL/GenBank/DDBJ whole genome shotgun (WGS) entry which is preliminary data.</text>
</comment>
<feature type="domain" description="Response regulatory" evidence="3">
    <location>
        <begin position="6"/>
        <end position="122"/>
    </location>
</feature>
<evidence type="ECO:0000313" key="4">
    <source>
        <dbReference type="EMBL" id="KKT36906.1"/>
    </source>
</evidence>
<dbReference type="SUPFAM" id="SSF52172">
    <property type="entry name" value="CheY-like"/>
    <property type="match status" value="2"/>
</dbReference>
<dbReference type="InterPro" id="IPR001789">
    <property type="entry name" value="Sig_transdc_resp-reg_receiver"/>
</dbReference>
<feature type="domain" description="Response regulatory" evidence="3">
    <location>
        <begin position="173"/>
        <end position="289"/>
    </location>
</feature>
<evidence type="ECO:0000256" key="1">
    <source>
        <dbReference type="ARBA" id="ARBA00022553"/>
    </source>
</evidence>
<feature type="modified residue" description="4-aspartylphosphate" evidence="2">
    <location>
        <position position="222"/>
    </location>
</feature>
<dbReference type="AlphaFoldDB" id="A0A837IB70"/>
<feature type="modified residue" description="4-aspartylphosphate" evidence="2">
    <location>
        <position position="55"/>
    </location>
</feature>
<dbReference type="Gene3D" id="3.40.50.2300">
    <property type="match status" value="2"/>
</dbReference>
<keyword evidence="1 2" id="KW-0597">Phosphoprotein</keyword>
<evidence type="ECO:0000313" key="5">
    <source>
        <dbReference type="Proteomes" id="UP000033815"/>
    </source>
</evidence>
<dbReference type="Proteomes" id="UP000033815">
    <property type="component" value="Unassembled WGS sequence"/>
</dbReference>
<accession>A0A837IB70</accession>
<protein>
    <submittedName>
        <fullName evidence="4">CheA-like protein PilL/TaxAY3/Hik43</fullName>
    </submittedName>
</protein>
<dbReference type="PANTHER" id="PTHR44591">
    <property type="entry name" value="STRESS RESPONSE REGULATOR PROTEIN 1"/>
    <property type="match status" value="1"/>
</dbReference>
<gene>
    <name evidence="4" type="ORF">UW25_C0004G0234</name>
</gene>
<evidence type="ECO:0000256" key="2">
    <source>
        <dbReference type="PROSITE-ProRule" id="PRU00169"/>
    </source>
</evidence>
<dbReference type="EMBL" id="LCHP01000004">
    <property type="protein sequence ID" value="KKT36906.1"/>
    <property type="molecule type" value="Genomic_DNA"/>
</dbReference>
<dbReference type="SMART" id="SM00448">
    <property type="entry name" value="REC"/>
    <property type="match status" value="2"/>
</dbReference>
<dbReference type="InterPro" id="IPR011006">
    <property type="entry name" value="CheY-like_superfamily"/>
</dbReference>
<dbReference type="InterPro" id="IPR050595">
    <property type="entry name" value="Bact_response_regulator"/>
</dbReference>
<proteinExistence type="predicted"/>
<dbReference type="PANTHER" id="PTHR44591:SF3">
    <property type="entry name" value="RESPONSE REGULATORY DOMAIN-CONTAINING PROTEIN"/>
    <property type="match status" value="1"/>
</dbReference>
<sequence>MDEKKRIIIVEDDAVLRDVLAEKLQKSGYIVDTAADGIIAMEKIHAVKPDCVLLDILMPRKSGIEVLEDLHADPNLSSIPVIIISNSGQPVEIKRAQELGAREFLIKAVFDPNEVLEKVKKVLAGGTMAPQGEWGVRTQNVTGAGAAEHPEEKPTVAQAAASVAKATAEGKAFILVIEDDKFLRELLVRKLSSEGFDVQNAIDAEAAFTILEERKPRVILCDLILPGVDGFEILKRIKADSRIADVPVVILSNLGQKEDLEKAMALGANDFMVKANFTLDEIVTKVRGMVDGK</sequence>
<dbReference type="PROSITE" id="PS50110">
    <property type="entry name" value="RESPONSE_REGULATORY"/>
    <property type="match status" value="2"/>
</dbReference>